<dbReference type="EMBL" id="CU207366">
    <property type="protein sequence ID" value="CAL66275.1"/>
    <property type="molecule type" value="Genomic_DNA"/>
</dbReference>
<feature type="transmembrane region" description="Helical" evidence="1">
    <location>
        <begin position="37"/>
        <end position="55"/>
    </location>
</feature>
<dbReference type="HOGENOM" id="CLU_2897871_0_0_10"/>
<organism evidence="2 3">
    <name type="scientific">Christiangramia forsetii (strain DSM 17595 / CGMCC 1.15422 / KT0803)</name>
    <name type="common">Gramella forsetii</name>
    <dbReference type="NCBI Taxonomy" id="411154"/>
    <lineage>
        <taxon>Bacteria</taxon>
        <taxon>Pseudomonadati</taxon>
        <taxon>Bacteroidota</taxon>
        <taxon>Flavobacteriia</taxon>
        <taxon>Flavobacteriales</taxon>
        <taxon>Flavobacteriaceae</taxon>
        <taxon>Christiangramia</taxon>
    </lineage>
</organism>
<dbReference type="AlphaFoldDB" id="A0M0Y0"/>
<keyword evidence="1" id="KW-0472">Membrane</keyword>
<accession>A0M0Y0</accession>
<dbReference type="KEGG" id="gfo:GFO_1301"/>
<name>A0M0Y0_CHRFK</name>
<evidence type="ECO:0000313" key="2">
    <source>
        <dbReference type="EMBL" id="CAL66275.1"/>
    </source>
</evidence>
<sequence>MKSRNKGKKSANSGTFKRAGFRAGSKEKGGKWSISDLLSLIFIFIVVLGIILYIYQHLTLLF</sequence>
<evidence type="ECO:0000313" key="3">
    <source>
        <dbReference type="Proteomes" id="UP000000755"/>
    </source>
</evidence>
<proteinExistence type="predicted"/>
<evidence type="ECO:0000256" key="1">
    <source>
        <dbReference type="SAM" id="Phobius"/>
    </source>
</evidence>
<reference evidence="2 3" key="1">
    <citation type="journal article" date="2006" name="Environ. Microbiol.">
        <title>Whole genome analysis of the marine Bacteroidetes'Gramella forsetii' reveals adaptations to degradation of polymeric organic matter.</title>
        <authorList>
            <person name="Bauer M."/>
            <person name="Kube M."/>
            <person name="Teeling H."/>
            <person name="Richter M."/>
            <person name="Lombardot T."/>
            <person name="Allers E."/>
            <person name="Wuerdemann C.A."/>
            <person name="Quast C."/>
            <person name="Kuhl H."/>
            <person name="Knaust F."/>
            <person name="Woebken D."/>
            <person name="Bischof K."/>
            <person name="Mussmann M."/>
            <person name="Choudhuri J.V."/>
            <person name="Meyer F."/>
            <person name="Reinhardt R."/>
            <person name="Amann R.I."/>
            <person name="Gloeckner F.O."/>
        </authorList>
    </citation>
    <scope>NUCLEOTIDE SEQUENCE [LARGE SCALE GENOMIC DNA]</scope>
    <source>
        <strain evidence="2 3">KT0803</strain>
    </source>
</reference>
<keyword evidence="1" id="KW-0812">Transmembrane</keyword>
<gene>
    <name evidence="2" type="ordered locus">GFO_1301</name>
</gene>
<dbReference type="STRING" id="411154.GFO_1301"/>
<keyword evidence="1" id="KW-1133">Transmembrane helix</keyword>
<dbReference type="Proteomes" id="UP000000755">
    <property type="component" value="Chromosome"/>
</dbReference>
<protein>
    <submittedName>
        <fullName evidence="2">Uncharacterized protein</fullName>
    </submittedName>
</protein>